<name>A0A8C2ZR53_CYCLU</name>
<dbReference type="AlphaFoldDB" id="A0A8C2ZR53"/>
<organism evidence="2 3">
    <name type="scientific">Cyclopterus lumpus</name>
    <name type="common">Lumpsucker</name>
    <dbReference type="NCBI Taxonomy" id="8103"/>
    <lineage>
        <taxon>Eukaryota</taxon>
        <taxon>Metazoa</taxon>
        <taxon>Chordata</taxon>
        <taxon>Craniata</taxon>
        <taxon>Vertebrata</taxon>
        <taxon>Euteleostomi</taxon>
        <taxon>Actinopterygii</taxon>
        <taxon>Neopterygii</taxon>
        <taxon>Teleostei</taxon>
        <taxon>Neoteleostei</taxon>
        <taxon>Acanthomorphata</taxon>
        <taxon>Eupercaria</taxon>
        <taxon>Perciformes</taxon>
        <taxon>Cottioidei</taxon>
        <taxon>Cottales</taxon>
        <taxon>Cyclopteridae</taxon>
        <taxon>Cyclopterus</taxon>
    </lineage>
</organism>
<reference evidence="2" key="2">
    <citation type="submission" date="2025-09" db="UniProtKB">
        <authorList>
            <consortium name="Ensembl"/>
        </authorList>
    </citation>
    <scope>IDENTIFICATION</scope>
</reference>
<sequence>LKKQHSLKPFEDLKGQFTGACWLPRGVEDSNQTPTKQQNNRKTRNQQSGTFKFRQWLRDRSVSWKCNTSVSLPTYERFLCVVGLRKQLSLKEHSLDYLQ</sequence>
<keyword evidence="3" id="KW-1185">Reference proteome</keyword>
<evidence type="ECO:0000256" key="1">
    <source>
        <dbReference type="SAM" id="MobiDB-lite"/>
    </source>
</evidence>
<proteinExistence type="predicted"/>
<dbReference type="Ensembl" id="ENSCLMT00005032028.1">
    <property type="protein sequence ID" value="ENSCLMP00005030677.1"/>
    <property type="gene ID" value="ENSCLMG00005014872.1"/>
</dbReference>
<feature type="region of interest" description="Disordered" evidence="1">
    <location>
        <begin position="25"/>
        <end position="49"/>
    </location>
</feature>
<evidence type="ECO:0000313" key="3">
    <source>
        <dbReference type="Proteomes" id="UP000694565"/>
    </source>
</evidence>
<dbReference type="Proteomes" id="UP000694565">
    <property type="component" value="Unplaced"/>
</dbReference>
<evidence type="ECO:0000313" key="2">
    <source>
        <dbReference type="Ensembl" id="ENSCLMP00005030677.1"/>
    </source>
</evidence>
<protein>
    <submittedName>
        <fullName evidence="2">Uncharacterized protein</fullName>
    </submittedName>
</protein>
<reference evidence="2" key="1">
    <citation type="submission" date="2025-08" db="UniProtKB">
        <authorList>
            <consortium name="Ensembl"/>
        </authorList>
    </citation>
    <scope>IDENTIFICATION</scope>
</reference>
<accession>A0A8C2ZR53</accession>